<reference evidence="1 2" key="1">
    <citation type="submission" date="2015-11" db="EMBL/GenBank/DDBJ databases">
        <title>Exploring the genomic traits of fungus-feeding bacterial genus Collimonas.</title>
        <authorList>
            <person name="Song C."/>
            <person name="Schmidt R."/>
            <person name="de Jager V."/>
            <person name="Krzyzanowska D."/>
            <person name="Jongedijk E."/>
            <person name="Cankar K."/>
            <person name="Beekwilder J."/>
            <person name="van Veen A."/>
            <person name="de Boer W."/>
            <person name="van Veen J.A."/>
            <person name="Garbeva P."/>
        </authorList>
    </citation>
    <scope>NUCLEOTIDE SEQUENCE [LARGE SCALE GENOMIC DNA]</scope>
    <source>
        <strain evidence="1 2">Ter282</strain>
    </source>
</reference>
<gene>
    <name evidence="1" type="ORF">CAter282_2899</name>
</gene>
<accession>A0A127QKR7</accession>
<evidence type="ECO:0000313" key="1">
    <source>
        <dbReference type="EMBL" id="AMP10623.1"/>
    </source>
</evidence>
<dbReference type="PATRIC" id="fig|279058.18.peg.2853"/>
<dbReference type="Proteomes" id="UP000071778">
    <property type="component" value="Chromosome"/>
</dbReference>
<dbReference type="AlphaFoldDB" id="A0A127QKR7"/>
<evidence type="ECO:0000313" key="2">
    <source>
        <dbReference type="Proteomes" id="UP000071778"/>
    </source>
</evidence>
<dbReference type="EMBL" id="CP013235">
    <property type="protein sequence ID" value="AMP10623.1"/>
    <property type="molecule type" value="Genomic_DNA"/>
</dbReference>
<protein>
    <submittedName>
        <fullName evidence="1">Uncharacterized protein</fullName>
    </submittedName>
</protein>
<proteinExistence type="predicted"/>
<name>A0A127QKR7_9BURK</name>
<keyword evidence="2" id="KW-1185">Reference proteome</keyword>
<organism evidence="1 2">
    <name type="scientific">Collimonas arenae</name>
    <dbReference type="NCBI Taxonomy" id="279058"/>
    <lineage>
        <taxon>Bacteria</taxon>
        <taxon>Pseudomonadati</taxon>
        <taxon>Pseudomonadota</taxon>
        <taxon>Betaproteobacteria</taxon>
        <taxon>Burkholderiales</taxon>
        <taxon>Oxalobacteraceae</taxon>
        <taxon>Collimonas</taxon>
    </lineage>
</organism>
<sequence length="41" mass="4497">MSGYVISSTGKDRNAPIRQRWIKIGGGEFERDLATGCGKIK</sequence>